<dbReference type="GO" id="GO:0009847">
    <property type="term" value="P:spore germination"/>
    <property type="evidence" value="ECO:0007669"/>
    <property type="project" value="InterPro"/>
</dbReference>
<dbReference type="Pfam" id="PF25198">
    <property type="entry name" value="Spore_GerAC_N"/>
    <property type="match status" value="1"/>
</dbReference>
<organism evidence="10 11">
    <name type="scientific">Psychrobacillus soli</name>
    <dbReference type="NCBI Taxonomy" id="1543965"/>
    <lineage>
        <taxon>Bacteria</taxon>
        <taxon>Bacillati</taxon>
        <taxon>Bacillota</taxon>
        <taxon>Bacilli</taxon>
        <taxon>Bacillales</taxon>
        <taxon>Bacillaceae</taxon>
        <taxon>Psychrobacillus</taxon>
    </lineage>
</organism>
<evidence type="ECO:0000259" key="9">
    <source>
        <dbReference type="Pfam" id="PF25198"/>
    </source>
</evidence>
<evidence type="ECO:0000256" key="6">
    <source>
        <dbReference type="ARBA" id="ARBA00023139"/>
    </source>
</evidence>
<evidence type="ECO:0000259" key="8">
    <source>
        <dbReference type="Pfam" id="PF05504"/>
    </source>
</evidence>
<evidence type="ECO:0000313" key="10">
    <source>
        <dbReference type="EMBL" id="TQR09257.1"/>
    </source>
</evidence>
<dbReference type="NCBIfam" id="TIGR02887">
    <property type="entry name" value="spore_ger_x_C"/>
    <property type="match status" value="1"/>
</dbReference>
<reference evidence="10 11" key="1">
    <citation type="submission" date="2019-05" db="EMBL/GenBank/DDBJ databases">
        <title>Psychrobacillus vulpis sp. nov., a new species isolated from feces of a red fox that inhabits in The Tablas de Daimiel Natural Park, Albacete, Spain.</title>
        <authorList>
            <person name="Rodriguez M."/>
            <person name="Reina J.C."/>
            <person name="Bejar V."/>
            <person name="Llamas I."/>
        </authorList>
    </citation>
    <scope>NUCLEOTIDE SEQUENCE [LARGE SCALE GENOMIC DNA]</scope>
    <source>
        <strain evidence="10 11">NHI-2</strain>
    </source>
</reference>
<dbReference type="RefSeq" id="WP_142608409.1">
    <property type="nucleotide sequence ID" value="NZ_VDGG01000041.1"/>
</dbReference>
<evidence type="ECO:0000256" key="7">
    <source>
        <dbReference type="ARBA" id="ARBA00023288"/>
    </source>
</evidence>
<dbReference type="OrthoDB" id="2592518at2"/>
<dbReference type="PANTHER" id="PTHR35789:SF1">
    <property type="entry name" value="SPORE GERMINATION PROTEIN B3"/>
    <property type="match status" value="1"/>
</dbReference>
<accession>A0A544SVQ3</accession>
<keyword evidence="4" id="KW-0732">Signal</keyword>
<protein>
    <submittedName>
        <fullName evidence="10">Ger(X)C family spore germination protein</fullName>
    </submittedName>
</protein>
<dbReference type="InterPro" id="IPR046953">
    <property type="entry name" value="Spore_GerAC-like_C"/>
</dbReference>
<sequence>MKEKLFLVVIVLVSIYLAGCTAKELKVPLEDVGMVGVMAFDYIDEDNLKLTVAIPQYSPEAKEHTQIFSVSTDLISKGIVDIESLSDKKVVLNQLRVVLINEEFARHGKVEKSIQHLYRNPEVGNKVLIAVVKGNGEEMLKGKYPDKPNINFYLNDLLQPSINTAFNPNTNIHDFIYAQTNPVFDAIVPILEKKESKIEVEGIALFKGKNMLHSLPKDEALIIQALQGRKKLAPMNLTLSNDSKGERLMMDLIDSKVKIKSNKNFDTPKLTITLHIEGTLVEFKGERENSLKTVESTAKLENDINEELEESISDFLKKLQEFEADPIGLTESFRMYYKGEWKEENKQEILSKLQWDIHVNTSIMSTGTLK</sequence>
<evidence type="ECO:0000256" key="5">
    <source>
        <dbReference type="ARBA" id="ARBA00023136"/>
    </source>
</evidence>
<evidence type="ECO:0000256" key="3">
    <source>
        <dbReference type="ARBA" id="ARBA00022544"/>
    </source>
</evidence>
<evidence type="ECO:0000256" key="4">
    <source>
        <dbReference type="ARBA" id="ARBA00022729"/>
    </source>
</evidence>
<keyword evidence="5" id="KW-0472">Membrane</keyword>
<dbReference type="InterPro" id="IPR008844">
    <property type="entry name" value="Spore_GerAC-like"/>
</dbReference>
<gene>
    <name evidence="10" type="ORF">FG383_16075</name>
</gene>
<dbReference type="Gene3D" id="3.30.300.210">
    <property type="entry name" value="Nutrient germinant receptor protein C, domain 3"/>
    <property type="match status" value="1"/>
</dbReference>
<feature type="domain" description="Spore germination GerAC-like C-terminal" evidence="8">
    <location>
        <begin position="201"/>
        <end position="367"/>
    </location>
</feature>
<dbReference type="PANTHER" id="PTHR35789">
    <property type="entry name" value="SPORE GERMINATION PROTEIN B3"/>
    <property type="match status" value="1"/>
</dbReference>
<dbReference type="InterPro" id="IPR038501">
    <property type="entry name" value="Spore_GerAC_C_sf"/>
</dbReference>
<keyword evidence="11" id="KW-1185">Reference proteome</keyword>
<comment type="caution">
    <text evidence="10">The sequence shown here is derived from an EMBL/GenBank/DDBJ whole genome shotgun (WGS) entry which is preliminary data.</text>
</comment>
<keyword evidence="3" id="KW-0309">Germination</keyword>
<name>A0A544SVQ3_9BACI</name>
<dbReference type="Proteomes" id="UP000318937">
    <property type="component" value="Unassembled WGS sequence"/>
</dbReference>
<dbReference type="AlphaFoldDB" id="A0A544SVQ3"/>
<evidence type="ECO:0000256" key="2">
    <source>
        <dbReference type="ARBA" id="ARBA00007886"/>
    </source>
</evidence>
<proteinExistence type="inferred from homology"/>
<keyword evidence="7" id="KW-0449">Lipoprotein</keyword>
<comment type="subcellular location">
    <subcellularLocation>
        <location evidence="1">Membrane</location>
        <topology evidence="1">Lipid-anchor</topology>
    </subcellularLocation>
</comment>
<comment type="similarity">
    <text evidence="2">Belongs to the GerABKC lipoprotein family.</text>
</comment>
<evidence type="ECO:0000256" key="1">
    <source>
        <dbReference type="ARBA" id="ARBA00004635"/>
    </source>
</evidence>
<dbReference type="GO" id="GO:0016020">
    <property type="term" value="C:membrane"/>
    <property type="evidence" value="ECO:0007669"/>
    <property type="project" value="UniProtKB-SubCell"/>
</dbReference>
<dbReference type="InterPro" id="IPR057336">
    <property type="entry name" value="GerAC_N"/>
</dbReference>
<feature type="domain" description="Spore germination protein N-terminal" evidence="9">
    <location>
        <begin position="27"/>
        <end position="192"/>
    </location>
</feature>
<evidence type="ECO:0000313" key="11">
    <source>
        <dbReference type="Proteomes" id="UP000318937"/>
    </source>
</evidence>
<keyword evidence="6" id="KW-0564">Palmitate</keyword>
<dbReference type="Pfam" id="PF05504">
    <property type="entry name" value="Spore_GerAC"/>
    <property type="match status" value="1"/>
</dbReference>
<dbReference type="EMBL" id="VDGG01000041">
    <property type="protein sequence ID" value="TQR09257.1"/>
    <property type="molecule type" value="Genomic_DNA"/>
</dbReference>